<dbReference type="AlphaFoldDB" id="A0A482X5N8"/>
<gene>
    <name evidence="1" type="ORF">LSTR_LSTR002675</name>
</gene>
<name>A0A482X5N8_LAOST</name>
<dbReference type="EMBL" id="QKKF02017260">
    <property type="protein sequence ID" value="RZF41043.1"/>
    <property type="molecule type" value="Genomic_DNA"/>
</dbReference>
<organism evidence="1 2">
    <name type="scientific">Laodelphax striatellus</name>
    <name type="common">Small brown planthopper</name>
    <name type="synonym">Delphax striatella</name>
    <dbReference type="NCBI Taxonomy" id="195883"/>
    <lineage>
        <taxon>Eukaryota</taxon>
        <taxon>Metazoa</taxon>
        <taxon>Ecdysozoa</taxon>
        <taxon>Arthropoda</taxon>
        <taxon>Hexapoda</taxon>
        <taxon>Insecta</taxon>
        <taxon>Pterygota</taxon>
        <taxon>Neoptera</taxon>
        <taxon>Paraneoptera</taxon>
        <taxon>Hemiptera</taxon>
        <taxon>Auchenorrhyncha</taxon>
        <taxon>Fulgoroidea</taxon>
        <taxon>Delphacidae</taxon>
        <taxon>Criomorphinae</taxon>
        <taxon>Laodelphax</taxon>
    </lineage>
</organism>
<accession>A0A482X5N8</accession>
<sequence length="399" mass="45858">MFDKSDEMSSNVFKLTKEKLLSIANNATKKDSRSSNNRGYQRLKPTWIPRSCQTMKDHPTQLNFSYWNREDMSLLENWIADKPAEPPTASVDPQSNPDANFANWDTNEEDDFYSNINNQIEEVDIQQVRSIENWLQGRPDGGSTSSLESLDNDGICQLPDDNTISNDTNNNDFKTDPVIVMNDDFIEIHFDSEATLKQAQDSFNKFENKINKHIPRNRNHHVEIQPSRIIKTRGLSPRHPPLYKNFLEKANDCNTNAQNSTDSCDSLENDSNHVIDEWEESMRQSCYTEHRQLFQHLPKVEDITPVDIEATQVQHKTPNFKRIGSCKIKSEDFCASFVESKRELKNFLSFRKPKRKNQCKNKVVVGEEGVIWPAVLLTFDRGISPTPDSKPNQLSPSSC</sequence>
<proteinExistence type="predicted"/>
<evidence type="ECO:0000313" key="1">
    <source>
        <dbReference type="EMBL" id="RZF41043.1"/>
    </source>
</evidence>
<dbReference type="InParanoid" id="A0A482X5N8"/>
<protein>
    <submittedName>
        <fullName evidence="1">Uncharacterized protein</fullName>
    </submittedName>
</protein>
<comment type="caution">
    <text evidence="1">The sequence shown here is derived from an EMBL/GenBank/DDBJ whole genome shotgun (WGS) entry which is preliminary data.</text>
</comment>
<reference evidence="1 2" key="1">
    <citation type="journal article" date="2017" name="Gigascience">
        <title>Genome sequence of the small brown planthopper, Laodelphax striatellus.</title>
        <authorList>
            <person name="Zhu J."/>
            <person name="Jiang F."/>
            <person name="Wang X."/>
            <person name="Yang P."/>
            <person name="Bao Y."/>
            <person name="Zhao W."/>
            <person name="Wang W."/>
            <person name="Lu H."/>
            <person name="Wang Q."/>
            <person name="Cui N."/>
            <person name="Li J."/>
            <person name="Chen X."/>
            <person name="Luo L."/>
            <person name="Yu J."/>
            <person name="Kang L."/>
            <person name="Cui F."/>
        </authorList>
    </citation>
    <scope>NUCLEOTIDE SEQUENCE [LARGE SCALE GENOMIC DNA]</scope>
    <source>
        <strain evidence="1">Lst14</strain>
    </source>
</reference>
<keyword evidence="2" id="KW-1185">Reference proteome</keyword>
<evidence type="ECO:0000313" key="2">
    <source>
        <dbReference type="Proteomes" id="UP000291343"/>
    </source>
</evidence>
<dbReference type="Proteomes" id="UP000291343">
    <property type="component" value="Unassembled WGS sequence"/>
</dbReference>